<accession>A0A553MNT3</accession>
<dbReference type="Pfam" id="PF00001">
    <property type="entry name" value="7tm_1"/>
    <property type="match status" value="1"/>
</dbReference>
<keyword evidence="4 13" id="KW-1133">Transmembrane helix</keyword>
<keyword evidence="9 12" id="KW-0675">Receptor</keyword>
<dbReference type="PRINTS" id="PR00243">
    <property type="entry name" value="MUSCARINICR"/>
</dbReference>
<keyword evidence="7 13" id="KW-0472">Membrane</keyword>
<feature type="compositionally biased region" description="Polar residues" evidence="14">
    <location>
        <begin position="601"/>
        <end position="611"/>
    </location>
</feature>
<feature type="region of interest" description="Disordered" evidence="14">
    <location>
        <begin position="202"/>
        <end position="232"/>
    </location>
</feature>
<comment type="function">
    <text evidence="13">The muscarinic acetylcholine receptor mediates various cellular responses, including inhibition of adenylate cyclase, breakdown of phosphoinositides and modulation of potassium channels through the action of G proteins.</text>
</comment>
<evidence type="ECO:0000313" key="16">
    <source>
        <dbReference type="EMBL" id="TRY54838.1"/>
    </source>
</evidence>
<dbReference type="InterPro" id="IPR000995">
    <property type="entry name" value="Musac_Ach_rcpt"/>
</dbReference>
<sequence>MICRCTGTDPSAFLARHSFSIIPIKGKSARTHAALVVAPLSTQTEEAAVLQVVFDDDISDRVEDKLDVLGVGSAGEVGVDLFGVLPLVQILKLTLDVRSCIFTGRNKASRFCSHDKKLSDKSICCKVFQAISAWNSSKPLDVPGQIARHESFIHRASHHKQLPSVILQHSQSNASWLPKLLPPESNPLTARAGSAKSIFSLPMARRRERHRHTHGDESSSTETAKVNKLTEQQQLDLSRRLLSIIPQPPPSKPPPPPPVSRACAFRAHSHKTQVPALEIVGDYGMKHRTSLSGFGNIVHQVCLEPTLGALGFTHFIYRCSHKHTSTHASDSHLENRLRDEDRLTDKPVEFVLIVLGLSILSLITIVGNVLVILSIKVNRNLQTVNNYFLFSLACADLFIGVFSMNLYTVYIAIGSWPLGPLVCDLWLALDYVVSNASVMNLLIISFDRFFCVTKPLSYPVKRTHKMAGIMIAGAWILSFILWAPAILFWQFITGTRTVPEGECYIQFFSNAVVTFGTAIAAFYLPVVTMSILYWQICKASRSRISNRGKSRAPRVNYDGGHSRIAAERDRRSFQGGEEMVSRKQSASEATTAGDDQESENDSISGSGFASSHQRDDDAVSISTNGEIRRRHNQPTALATGSWVRFSCFKTSTPANQQNISKSNDGGVQELTNGKERSSLVSQKIQIKHRQKRKSLSSRERKVTRTIMAILVAFAATWTPYNVMVLINTFCSACVPNNVWIFGYWLCYINSTVNPACYALCNVTFKNTFKQLLTCKYRNIQATRKHDEFQAFICDAHALTDVQCLELMHLPDHPVDPIVADVAGAERQRLELVQTLSDPPKSNSSKFFKYCAIRPKLESVICLQRLRLSILNEGISWTNA</sequence>
<evidence type="ECO:0000256" key="1">
    <source>
        <dbReference type="ARBA" id="ARBA00022475"/>
    </source>
</evidence>
<evidence type="ECO:0000313" key="17">
    <source>
        <dbReference type="Proteomes" id="UP000316079"/>
    </source>
</evidence>
<dbReference type="Gene3D" id="1.20.1070.10">
    <property type="entry name" value="Rhodopsin 7-helix transmembrane proteins"/>
    <property type="match status" value="2"/>
</dbReference>
<feature type="region of interest" description="Disordered" evidence="14">
    <location>
        <begin position="654"/>
        <end position="676"/>
    </location>
</feature>
<keyword evidence="1 13" id="KW-1003">Cell membrane</keyword>
<feature type="transmembrane region" description="Helical" evidence="13">
    <location>
        <begin position="467"/>
        <end position="492"/>
    </location>
</feature>
<dbReference type="PRINTS" id="PR00237">
    <property type="entry name" value="GPCRRHODOPSN"/>
</dbReference>
<evidence type="ECO:0000256" key="13">
    <source>
        <dbReference type="RuleBase" id="RU361191"/>
    </source>
</evidence>
<dbReference type="STRING" id="623744.A0A553MNT3"/>
<dbReference type="EMBL" id="SRMA01027339">
    <property type="protein sequence ID" value="TRY54838.1"/>
    <property type="molecule type" value="Genomic_DNA"/>
</dbReference>
<dbReference type="GO" id="GO:0016907">
    <property type="term" value="F:G protein-coupled acetylcholine receptor activity"/>
    <property type="evidence" value="ECO:0007669"/>
    <property type="project" value="UniProtKB-UniRule"/>
</dbReference>
<dbReference type="InterPro" id="IPR017452">
    <property type="entry name" value="GPCR_Rhodpsn_7TM"/>
</dbReference>
<evidence type="ECO:0000256" key="5">
    <source>
        <dbReference type="ARBA" id="ARBA00023018"/>
    </source>
</evidence>
<evidence type="ECO:0000256" key="10">
    <source>
        <dbReference type="ARBA" id="ARBA00023224"/>
    </source>
</evidence>
<dbReference type="PANTHER" id="PTHR24247">
    <property type="entry name" value="5-HYDROXYTRYPTAMINE RECEPTOR"/>
    <property type="match status" value="1"/>
</dbReference>
<keyword evidence="10 12" id="KW-0807">Transducer</keyword>
<dbReference type="FunFam" id="1.20.1070.10:FF:000041">
    <property type="entry name" value="Muscarinic acetylcholine receptor"/>
    <property type="match status" value="1"/>
</dbReference>
<dbReference type="GO" id="GO:0007187">
    <property type="term" value="P:G protein-coupled receptor signaling pathway, coupled to cyclic nucleotide second messenger"/>
    <property type="evidence" value="ECO:0007669"/>
    <property type="project" value="TreeGrafter"/>
</dbReference>
<evidence type="ECO:0000256" key="3">
    <source>
        <dbReference type="ARBA" id="ARBA00022692"/>
    </source>
</evidence>
<feature type="domain" description="G-protein coupled receptors family 1 profile" evidence="15">
    <location>
        <begin position="367"/>
        <end position="757"/>
    </location>
</feature>
<evidence type="ECO:0000256" key="4">
    <source>
        <dbReference type="ARBA" id="ARBA00022989"/>
    </source>
</evidence>
<dbReference type="InterPro" id="IPR000276">
    <property type="entry name" value="GPCR_Rhodpsn"/>
</dbReference>
<evidence type="ECO:0000256" key="2">
    <source>
        <dbReference type="ARBA" id="ARBA00022553"/>
    </source>
</evidence>
<comment type="subcellular location">
    <subcellularLocation>
        <location evidence="13">Cell membrane</location>
        <topology evidence="13">Multi-pass membrane protein</topology>
    </subcellularLocation>
    <subcellularLocation>
        <location evidence="13">Postsynaptic cell membrane</location>
        <topology evidence="13">Multi-pass membrane protein</topology>
    </subcellularLocation>
</comment>
<reference evidence="16 17" key="1">
    <citation type="journal article" date="2019" name="Sci. Data">
        <title>Hybrid genome assembly and annotation of Danionella translucida.</title>
        <authorList>
            <person name="Kadobianskyi M."/>
            <person name="Schulze L."/>
            <person name="Schuelke M."/>
            <person name="Judkewitz B."/>
        </authorList>
    </citation>
    <scope>NUCLEOTIDE SEQUENCE [LARGE SCALE GENOMIC DNA]</scope>
    <source>
        <strain evidence="16 17">Bolton</strain>
    </source>
</reference>
<organism evidence="16 17">
    <name type="scientific">Danionella cerebrum</name>
    <dbReference type="NCBI Taxonomy" id="2873325"/>
    <lineage>
        <taxon>Eukaryota</taxon>
        <taxon>Metazoa</taxon>
        <taxon>Chordata</taxon>
        <taxon>Craniata</taxon>
        <taxon>Vertebrata</taxon>
        <taxon>Euteleostomi</taxon>
        <taxon>Actinopterygii</taxon>
        <taxon>Neopterygii</taxon>
        <taxon>Teleostei</taxon>
        <taxon>Ostariophysi</taxon>
        <taxon>Cypriniformes</taxon>
        <taxon>Danionidae</taxon>
        <taxon>Danioninae</taxon>
        <taxon>Danionella</taxon>
    </lineage>
</organism>
<evidence type="ECO:0000256" key="9">
    <source>
        <dbReference type="ARBA" id="ARBA00023170"/>
    </source>
</evidence>
<feature type="transmembrane region" description="Helical" evidence="13">
    <location>
        <begin position="425"/>
        <end position="446"/>
    </location>
</feature>
<evidence type="ECO:0000259" key="15">
    <source>
        <dbReference type="PROSITE" id="PS50262"/>
    </source>
</evidence>
<dbReference type="GO" id="GO:0030425">
    <property type="term" value="C:dendrite"/>
    <property type="evidence" value="ECO:0007669"/>
    <property type="project" value="TreeGrafter"/>
</dbReference>
<keyword evidence="17" id="KW-1185">Reference proteome</keyword>
<gene>
    <name evidence="16" type="ORF">DNTS_001802</name>
</gene>
<evidence type="ECO:0000256" key="6">
    <source>
        <dbReference type="ARBA" id="ARBA00023040"/>
    </source>
</evidence>
<comment type="caution">
    <text evidence="16">The sequence shown here is derived from an EMBL/GenBank/DDBJ whole genome shotgun (WGS) entry which is preliminary data.</text>
</comment>
<feature type="transmembrane region" description="Helical" evidence="13">
    <location>
        <begin position="387"/>
        <end position="413"/>
    </location>
</feature>
<evidence type="ECO:0000256" key="14">
    <source>
        <dbReference type="SAM" id="MobiDB-lite"/>
    </source>
</evidence>
<comment type="similarity">
    <text evidence="13">Belongs to the G-protein coupled receptor 1 family. Muscarinic acetylcholine receptor subfamily.</text>
</comment>
<dbReference type="Proteomes" id="UP000316079">
    <property type="component" value="Unassembled WGS sequence"/>
</dbReference>
<evidence type="ECO:0000256" key="12">
    <source>
        <dbReference type="RuleBase" id="RU000688"/>
    </source>
</evidence>
<keyword evidence="8" id="KW-1015">Disulfide bond</keyword>
<comment type="caution">
    <text evidence="13">Lacks conserved residue(s) required for the propagation of feature annotation.</text>
</comment>
<dbReference type="GO" id="GO:0007197">
    <property type="term" value="P:adenylate cyclase-inhibiting G protein-coupled acetylcholine receptor signaling pathway"/>
    <property type="evidence" value="ECO:0007669"/>
    <property type="project" value="TreeGrafter"/>
</dbReference>
<dbReference type="PROSITE" id="PS50262">
    <property type="entry name" value="G_PROTEIN_RECEP_F1_2"/>
    <property type="match status" value="1"/>
</dbReference>
<keyword evidence="11 13" id="KW-0628">Postsynaptic cell membrane</keyword>
<feature type="region of interest" description="Disordered" evidence="14">
    <location>
        <begin position="566"/>
        <end position="635"/>
    </location>
</feature>
<keyword evidence="6 12" id="KW-0297">G-protein coupled receptor</keyword>
<dbReference type="GO" id="GO:0004993">
    <property type="term" value="F:G protein-coupled serotonin receptor activity"/>
    <property type="evidence" value="ECO:0007669"/>
    <property type="project" value="TreeGrafter"/>
</dbReference>
<name>A0A553MNT3_9TELE</name>
<dbReference type="PROSITE" id="PS00237">
    <property type="entry name" value="G_PROTEIN_RECEP_F1_1"/>
    <property type="match status" value="1"/>
</dbReference>
<keyword evidence="3 12" id="KW-0812">Transmembrane</keyword>
<evidence type="ECO:0000256" key="7">
    <source>
        <dbReference type="ARBA" id="ARBA00023136"/>
    </source>
</evidence>
<feature type="compositionally biased region" description="Polar residues" evidence="14">
    <location>
        <begin position="654"/>
        <end position="671"/>
    </location>
</feature>
<feature type="transmembrane region" description="Helical" evidence="13">
    <location>
        <begin position="350"/>
        <end position="375"/>
    </location>
</feature>
<dbReference type="AlphaFoldDB" id="A0A553MNT3"/>
<protein>
    <recommendedName>
        <fullName evidence="13">Muscarinic acetylcholine receptor</fullName>
    </recommendedName>
</protein>
<dbReference type="FunFam" id="1.20.1070.10:FF:000038">
    <property type="entry name" value="Muscarinic acetylcholine receptor"/>
    <property type="match status" value="1"/>
</dbReference>
<evidence type="ECO:0000256" key="11">
    <source>
        <dbReference type="ARBA" id="ARBA00023257"/>
    </source>
</evidence>
<feature type="transmembrane region" description="Helical" evidence="13">
    <location>
        <begin position="512"/>
        <end position="534"/>
    </location>
</feature>
<proteinExistence type="inferred from homology"/>
<feature type="compositionally biased region" description="Basic residues" evidence="14">
    <location>
        <begin position="204"/>
        <end position="213"/>
    </location>
</feature>
<dbReference type="GO" id="GO:0006940">
    <property type="term" value="P:regulation of smooth muscle contraction"/>
    <property type="evidence" value="ECO:0007669"/>
    <property type="project" value="TreeGrafter"/>
</dbReference>
<keyword evidence="5 13" id="KW-0770">Synapse</keyword>
<evidence type="ECO:0000256" key="8">
    <source>
        <dbReference type="ARBA" id="ARBA00023157"/>
    </source>
</evidence>
<feature type="transmembrane region" description="Helical" evidence="13">
    <location>
        <begin position="702"/>
        <end position="720"/>
    </location>
</feature>
<keyword evidence="2" id="KW-0597">Phosphoprotein</keyword>
<dbReference type="PANTHER" id="PTHR24247:SF207">
    <property type="entry name" value="MUSCARINIC ACETYLCHOLINE RECEPTOR M2"/>
    <property type="match status" value="1"/>
</dbReference>
<dbReference type="CDD" id="cd15297">
    <property type="entry name" value="7tmA_mAChR_M2"/>
    <property type="match status" value="1"/>
</dbReference>
<dbReference type="OrthoDB" id="10071887at2759"/>
<dbReference type="SUPFAM" id="SSF81321">
    <property type="entry name" value="Family A G protein-coupled receptor-like"/>
    <property type="match status" value="1"/>
</dbReference>
<dbReference type="GO" id="GO:0045211">
    <property type="term" value="C:postsynaptic membrane"/>
    <property type="evidence" value="ECO:0007669"/>
    <property type="project" value="UniProtKB-SubCell"/>
</dbReference>